<evidence type="ECO:0000256" key="1">
    <source>
        <dbReference type="ARBA" id="ARBA00004123"/>
    </source>
</evidence>
<dbReference type="STRING" id="22663.A0A2I0KBS6"/>
<feature type="region of interest" description="Disordered" evidence="7">
    <location>
        <begin position="993"/>
        <end position="1030"/>
    </location>
</feature>
<dbReference type="EMBL" id="PGOL01000697">
    <property type="protein sequence ID" value="PKI65989.1"/>
    <property type="molecule type" value="Genomic_DNA"/>
</dbReference>
<sequence length="1601" mass="179817">MFRFALIVGLNDWIEEKLMENRVGSSHGAQTPKRSRSLDLKSLYKSKASKESSKEAWSKTLKRKGSSVYSSGEENSKKRIKKDALVSNPKNADRNSKKSLAELYNGDLDAGLKGSGSTERENGISLSLSGDAIRIPKRKRGFVGRKKVEAPGAAELPSQSASVQGSSDQATKLEHDDAGNGVNSASDMHAESIRDTSTKEDRACPVNLDQHPKEEADLPAKSNDPSLKKPRKNRRKKKNVEATAGKFVQVAEPLNNDSARKCNDMPEEDEENLEENAAMMLSSRFDPSCTGFGSNSKASMASKSKPSFSSYGRNSASCHDRSGPASLDANNWKLRPRKQHKERGLMRKRRHFYDIVADELDPLWVLDKKIKVFWPLDEKWYYGLVNDYDEERKLHHIKYDDRDEEWVDLRNEKIKILLLRCEVPGMAARKNAASVVHKRKQNLKPTKEGKKRGLSGADDNGVMDSEPIISWLARSKTSTSLGMKRTSISHGVKKQKISPVSLHPAPSLLNGDKVSLKGSVDDGSLRRKERKSHPKSALADRPGGSADSGLKSAISLKERKLPIVYVRRHFRKSTEAFLGKKEDGDFLASDLTCGVSASTADKSEAIDCDISLGKSDPHWSSWSIADSSLQELNTISFKPGECRFELCIPINSFSSHSLGARNLWLFHALPQQGMLMILWPKVHLEMLFVDSVVGLRFLLFEGSLKEAVEFIFLVLALFAPSHDEEKNIDIQVPATSISFKFASVQGCRRQLVFAFYNFFKLKPSKWMYLDLKLMRHCLLTKWLPLSECTYDNIRLLQNGTSRLPASSQCGPSLKGLQKKYRPGKCQLSALKGGNHLNANHSCNFNRSCRSLPPFALSFAAAPTFFLGLHLQLLMKHTVFEASALTVWEHDSAEHPENDEADSGKTDIPNDHPDTNLHASGASKASLSLDLGTDEHSEKNHAELERSPGSPTIRDIPQKTYSSSLTNGISVEIPQFNQLEKPVDRELRSLPQPNDLASHANGGIIPSPNPTAPRTVWHRTRSSLSCGNSSRGWADVKVDSLQNGFVSGPKKPRTQVSYLLPLSGFDLSSKHRSLHPKNVPHKRIRRPNEKRASDTGRRNFDLLSCEANVLVKHGDRGWRECGAQIVLELAEQNEWKLAVKISGKTQFSYKAHQFLQPGSTNRYTHAMMWKGGKDWTLEFPDRGQWALFKEMHEECYNRNIRAASVKSIPIPGVHLVDENDDSAEGMFIRSSTKYYRQVETDVEMALNPSRVLYDMDSEDEKWISENQSPDVGGRNFNQLSEEVFERTMDMFEKAAYVQQRDQFTPDKVEELVSGASAGPLELTKTIYEHWRQKRQKKGMPLIRHLQPPSWERYKKQVKEWEQIANKANSALPNGCKKAPATEKPPMFAFCMKPRGLEVPNKGSKQRSHKKMSVSGHNHVVYGGDHDGFHAYGRRSNGYTFGDERVIYPGHNYEYLEDYSPLARFSSRDVSNHGYFSMGSDGYYYPALRKNKSKKFGSLISPRDRRIAASYSPRAATGWKNGVHHRNYQLEAFRGPLDGSEMDEFTIRDASGTAEHARNLAKLKRERARRMFDRADLAIHKAVTALMTAEAMKASSEDLNGRE</sequence>
<feature type="compositionally biased region" description="Polar residues" evidence="7">
    <location>
        <begin position="157"/>
        <end position="170"/>
    </location>
</feature>
<name>A0A2I0KBS6_PUNGR</name>
<feature type="domain" description="Tudor" evidence="8">
    <location>
        <begin position="362"/>
        <end position="420"/>
    </location>
</feature>
<feature type="region of interest" description="Disordered" evidence="7">
    <location>
        <begin position="150"/>
        <end position="242"/>
    </location>
</feature>
<evidence type="ECO:0000256" key="3">
    <source>
        <dbReference type="ARBA" id="ARBA00023015"/>
    </source>
</evidence>
<keyword evidence="5 6" id="KW-0539">Nucleus</keyword>
<dbReference type="GO" id="GO:0006357">
    <property type="term" value="P:regulation of transcription by RNA polymerase II"/>
    <property type="evidence" value="ECO:0007669"/>
    <property type="project" value="InterPro"/>
</dbReference>
<feature type="compositionally biased region" description="Basic residues" evidence="7">
    <location>
        <begin position="228"/>
        <end position="238"/>
    </location>
</feature>
<evidence type="ECO:0000256" key="7">
    <source>
        <dbReference type="SAM" id="MobiDB-lite"/>
    </source>
</evidence>
<dbReference type="Gene3D" id="2.30.30.140">
    <property type="match status" value="1"/>
</dbReference>
<evidence type="ECO:0000256" key="4">
    <source>
        <dbReference type="ARBA" id="ARBA00023163"/>
    </source>
</evidence>
<organism evidence="9 10">
    <name type="scientific">Punica granatum</name>
    <name type="common">Pomegranate</name>
    <dbReference type="NCBI Taxonomy" id="22663"/>
    <lineage>
        <taxon>Eukaryota</taxon>
        <taxon>Viridiplantae</taxon>
        <taxon>Streptophyta</taxon>
        <taxon>Embryophyta</taxon>
        <taxon>Tracheophyta</taxon>
        <taxon>Spermatophyta</taxon>
        <taxon>Magnoliopsida</taxon>
        <taxon>eudicotyledons</taxon>
        <taxon>Gunneridae</taxon>
        <taxon>Pentapetalae</taxon>
        <taxon>rosids</taxon>
        <taxon>malvids</taxon>
        <taxon>Myrtales</taxon>
        <taxon>Lythraceae</taxon>
        <taxon>Punica</taxon>
    </lineage>
</organism>
<dbReference type="Pfam" id="PF10513">
    <property type="entry name" value="EPL1"/>
    <property type="match status" value="1"/>
</dbReference>
<dbReference type="InterPro" id="IPR002999">
    <property type="entry name" value="Tudor"/>
</dbReference>
<dbReference type="GO" id="GO:0035267">
    <property type="term" value="C:NuA4 histone acetyltransferase complex"/>
    <property type="evidence" value="ECO:0007669"/>
    <property type="project" value="InterPro"/>
</dbReference>
<evidence type="ECO:0000259" key="8">
    <source>
        <dbReference type="SMART" id="SM00333"/>
    </source>
</evidence>
<keyword evidence="4 6" id="KW-0804">Transcription</keyword>
<feature type="region of interest" description="Disordered" evidence="7">
    <location>
        <begin position="292"/>
        <end position="330"/>
    </location>
</feature>
<feature type="compositionally biased region" description="Basic and acidic residues" evidence="7">
    <location>
        <begin position="890"/>
        <end position="914"/>
    </location>
</feature>
<dbReference type="InterPro" id="IPR019542">
    <property type="entry name" value="Enhancer_polycomb-like_N"/>
</dbReference>
<feature type="compositionally biased region" description="Low complexity" evidence="7">
    <location>
        <begin position="294"/>
        <end position="310"/>
    </location>
</feature>
<feature type="region of interest" description="Disordered" evidence="7">
    <location>
        <begin position="482"/>
        <end position="551"/>
    </location>
</feature>
<dbReference type="SMART" id="SM00333">
    <property type="entry name" value="TUDOR"/>
    <property type="match status" value="1"/>
</dbReference>
<dbReference type="Proteomes" id="UP000233551">
    <property type="component" value="Unassembled WGS sequence"/>
</dbReference>
<accession>A0A2I0KBS6</accession>
<feature type="region of interest" description="Disordered" evidence="7">
    <location>
        <begin position="437"/>
        <end position="461"/>
    </location>
</feature>
<feature type="region of interest" description="Disordered" evidence="7">
    <location>
        <begin position="890"/>
        <end position="919"/>
    </location>
</feature>
<evidence type="ECO:0000256" key="5">
    <source>
        <dbReference type="ARBA" id="ARBA00023242"/>
    </source>
</evidence>
<dbReference type="CDD" id="cd20404">
    <property type="entry name" value="Tudor_Agenet_AtEML-like"/>
    <property type="match status" value="1"/>
</dbReference>
<feature type="region of interest" description="Disordered" evidence="7">
    <location>
        <begin position="23"/>
        <end position="99"/>
    </location>
</feature>
<comment type="subcellular location">
    <subcellularLocation>
        <location evidence="1 6">Nucleus</location>
    </subcellularLocation>
</comment>
<evidence type="ECO:0000313" key="9">
    <source>
        <dbReference type="EMBL" id="PKI65989.1"/>
    </source>
</evidence>
<comment type="caution">
    <text evidence="9">The sequence shown here is derived from an EMBL/GenBank/DDBJ whole genome shotgun (WGS) entry which is preliminary data.</text>
</comment>
<feature type="compositionally biased region" description="Basic and acidic residues" evidence="7">
    <location>
        <begin position="188"/>
        <end position="203"/>
    </location>
</feature>
<feature type="region of interest" description="Disordered" evidence="7">
    <location>
        <begin position="931"/>
        <end position="960"/>
    </location>
</feature>
<reference evidence="9 10" key="1">
    <citation type="submission" date="2017-11" db="EMBL/GenBank/DDBJ databases">
        <title>De-novo sequencing of pomegranate (Punica granatum L.) genome.</title>
        <authorList>
            <person name="Akparov Z."/>
            <person name="Amiraslanov A."/>
            <person name="Hajiyeva S."/>
            <person name="Abbasov M."/>
            <person name="Kaur K."/>
            <person name="Hamwieh A."/>
            <person name="Solovyev V."/>
            <person name="Salamov A."/>
            <person name="Braich B."/>
            <person name="Kosarev P."/>
            <person name="Mahmoud A."/>
            <person name="Hajiyev E."/>
            <person name="Babayeva S."/>
            <person name="Izzatullayeva V."/>
            <person name="Mammadov A."/>
            <person name="Mammadov A."/>
            <person name="Sharifova S."/>
            <person name="Ojaghi J."/>
            <person name="Eynullazada K."/>
            <person name="Bayramov B."/>
            <person name="Abdulazimova A."/>
            <person name="Shahmuradov I."/>
        </authorList>
    </citation>
    <scope>NUCLEOTIDE SEQUENCE [LARGE SCALE GENOMIC DNA]</scope>
    <source>
        <strain evidence="10">cv. AG2017</strain>
        <tissue evidence="9">Leaf</tissue>
    </source>
</reference>
<dbReference type="PANTHER" id="PTHR14898">
    <property type="entry name" value="ENHANCER OF POLYCOMB"/>
    <property type="match status" value="1"/>
</dbReference>
<evidence type="ECO:0000256" key="6">
    <source>
        <dbReference type="RuleBase" id="RU361124"/>
    </source>
</evidence>
<dbReference type="InterPro" id="IPR024943">
    <property type="entry name" value="Enhancer_polycomb"/>
</dbReference>
<evidence type="ECO:0000313" key="10">
    <source>
        <dbReference type="Proteomes" id="UP000233551"/>
    </source>
</evidence>
<keyword evidence="10" id="KW-1185">Reference proteome</keyword>
<feature type="compositionally biased region" description="Polar residues" evidence="7">
    <location>
        <begin position="1021"/>
        <end position="1030"/>
    </location>
</feature>
<feature type="compositionally biased region" description="Basic and acidic residues" evidence="7">
    <location>
        <begin position="932"/>
        <end position="945"/>
    </location>
</feature>
<evidence type="ECO:0000256" key="2">
    <source>
        <dbReference type="ARBA" id="ARBA00008035"/>
    </source>
</evidence>
<protein>
    <recommendedName>
        <fullName evidence="6">Enhancer of polycomb-like protein</fullName>
    </recommendedName>
</protein>
<feature type="compositionally biased region" description="Basic and acidic residues" evidence="7">
    <location>
        <begin position="48"/>
        <end position="57"/>
    </location>
</feature>
<gene>
    <name evidence="9" type="ORF">CRG98_013574</name>
</gene>
<comment type="similarity">
    <text evidence="2 6">Belongs to the enhancer of polycomb family.</text>
</comment>
<proteinExistence type="inferred from homology"/>
<keyword evidence="3 6" id="KW-0805">Transcription regulation</keyword>
<dbReference type="GO" id="GO:0005634">
    <property type="term" value="C:nucleus"/>
    <property type="evidence" value="ECO:0007669"/>
    <property type="project" value="UniProtKB-SubCell"/>
</dbReference>